<dbReference type="Pfam" id="PF04632">
    <property type="entry name" value="FUSC"/>
    <property type="match status" value="1"/>
</dbReference>
<dbReference type="PANTHER" id="PTHR30509">
    <property type="entry name" value="P-HYDROXYBENZOIC ACID EFFLUX PUMP SUBUNIT-RELATED"/>
    <property type="match status" value="1"/>
</dbReference>
<comment type="caution">
    <text evidence="8">The sequence shown here is derived from an EMBL/GenBank/DDBJ whole genome shotgun (WGS) entry which is preliminary data.</text>
</comment>
<keyword evidence="9" id="KW-1185">Reference proteome</keyword>
<evidence type="ECO:0000256" key="3">
    <source>
        <dbReference type="ARBA" id="ARBA00022475"/>
    </source>
</evidence>
<keyword evidence="4 7" id="KW-0812">Transmembrane</keyword>
<evidence type="ECO:0000256" key="4">
    <source>
        <dbReference type="ARBA" id="ARBA00022692"/>
    </source>
</evidence>
<keyword evidence="3" id="KW-1003">Cell membrane</keyword>
<evidence type="ECO:0000313" key="8">
    <source>
        <dbReference type="EMBL" id="MFC4891980.1"/>
    </source>
</evidence>
<dbReference type="Proteomes" id="UP001595926">
    <property type="component" value="Unassembled WGS sequence"/>
</dbReference>
<reference evidence="9" key="1">
    <citation type="journal article" date="2019" name="Int. J. Syst. Evol. Microbiol.">
        <title>The Global Catalogue of Microorganisms (GCM) 10K type strain sequencing project: providing services to taxonomists for standard genome sequencing and annotation.</title>
        <authorList>
            <consortium name="The Broad Institute Genomics Platform"/>
            <consortium name="The Broad Institute Genome Sequencing Center for Infectious Disease"/>
            <person name="Wu L."/>
            <person name="Ma J."/>
        </authorList>
    </citation>
    <scope>NUCLEOTIDE SEQUENCE [LARGE SCALE GENOMIC DNA]</scope>
    <source>
        <strain evidence="9">CGMCC 1.13718</strain>
    </source>
</reference>
<protein>
    <submittedName>
        <fullName evidence="8">FUSC family protein</fullName>
    </submittedName>
</protein>
<evidence type="ECO:0000256" key="1">
    <source>
        <dbReference type="ARBA" id="ARBA00004651"/>
    </source>
</evidence>
<evidence type="ECO:0000256" key="7">
    <source>
        <dbReference type="SAM" id="Phobius"/>
    </source>
</evidence>
<comment type="subcellular location">
    <subcellularLocation>
        <location evidence="1">Cell membrane</location>
        <topology evidence="1">Multi-pass membrane protein</topology>
    </subcellularLocation>
</comment>
<feature type="transmembrane region" description="Helical" evidence="7">
    <location>
        <begin position="117"/>
        <end position="135"/>
    </location>
</feature>
<keyword evidence="6 7" id="KW-0472">Membrane</keyword>
<organism evidence="8 9">
    <name type="scientific">Pseudofrancisella aestuarii</name>
    <dbReference type="NCBI Taxonomy" id="2670347"/>
    <lineage>
        <taxon>Bacteria</taxon>
        <taxon>Pseudomonadati</taxon>
        <taxon>Pseudomonadota</taxon>
        <taxon>Gammaproteobacteria</taxon>
        <taxon>Thiotrichales</taxon>
        <taxon>Francisellaceae</taxon>
        <taxon>Pseudofrancisella</taxon>
    </lineage>
</organism>
<keyword evidence="2" id="KW-0813">Transport</keyword>
<dbReference type="RefSeq" id="WP_119330305.1">
    <property type="nucleotide sequence ID" value="NZ_JBHSJH010000001.1"/>
</dbReference>
<dbReference type="EMBL" id="JBHSJH010000001">
    <property type="protein sequence ID" value="MFC4891980.1"/>
    <property type="molecule type" value="Genomic_DNA"/>
</dbReference>
<evidence type="ECO:0000256" key="6">
    <source>
        <dbReference type="ARBA" id="ARBA00023136"/>
    </source>
</evidence>
<feature type="transmembrane region" description="Helical" evidence="7">
    <location>
        <begin position="12"/>
        <end position="30"/>
    </location>
</feature>
<keyword evidence="5 7" id="KW-1133">Transmembrane helix</keyword>
<feature type="transmembrane region" description="Helical" evidence="7">
    <location>
        <begin position="94"/>
        <end position="110"/>
    </location>
</feature>
<feature type="transmembrane region" description="Helical" evidence="7">
    <location>
        <begin position="67"/>
        <end position="88"/>
    </location>
</feature>
<evidence type="ECO:0000256" key="5">
    <source>
        <dbReference type="ARBA" id="ARBA00022989"/>
    </source>
</evidence>
<accession>A0ABV9TA29</accession>
<name>A0ABV9TA29_9GAMM</name>
<gene>
    <name evidence="8" type="ORF">ACFPDQ_02825</name>
</gene>
<sequence>MQFAFLNSKKYAAINAAKTVIACLIAYALGRLLDSFFRAEQMYMWMVITVLVVMSTQPNLGGALDKALMRFVGTIISASIAIVIILISFNKVEAFSLAFIFIMVAVFIAGASSKFSYAGSLAGITMIIIILNENASVELAIFRMIEISQGIVIALLVNRFVFPIRAERRLKESFSKTINDIRTFYEILFHERGSIHEDLMTNIFSEFTKQINLIKEVSYENKTQVAKEYQKMSLYIRRLYRYMILIYDYVDTSITEDDKESLLKDTTFIDIEEKTLQILGHVSKSIEKNKQVDYKEILAFETYVKNNFENIVLLNGYGNQILEFYIKTFLKALEELAVEHNYIASH</sequence>
<evidence type="ECO:0000256" key="2">
    <source>
        <dbReference type="ARBA" id="ARBA00022448"/>
    </source>
</evidence>
<feature type="transmembrane region" description="Helical" evidence="7">
    <location>
        <begin position="141"/>
        <end position="162"/>
    </location>
</feature>
<proteinExistence type="predicted"/>
<evidence type="ECO:0000313" key="9">
    <source>
        <dbReference type="Proteomes" id="UP001595926"/>
    </source>
</evidence>
<dbReference type="PANTHER" id="PTHR30509:SF9">
    <property type="entry name" value="MULTIDRUG RESISTANCE PROTEIN MDTO"/>
    <property type="match status" value="1"/>
</dbReference>
<dbReference type="InterPro" id="IPR006726">
    <property type="entry name" value="PHBA_efflux_AaeB/fusaric-R"/>
</dbReference>